<dbReference type="OrthoDB" id="751338at2759"/>
<proteinExistence type="predicted"/>
<sequence length="130" mass="14414">MDSRLPALRNGPWTNEKHVHFLNTMEASFVRAMFDGNSRILRLDRNLPDSSESTLDLKVQRRGKHGIPVSDTANIGTGDRMDGRAEKRTRRGLSRPWNPSQDQVVPQLESNSGGAKDEIGLPNVATAHVS</sequence>
<dbReference type="GO" id="GO:0009409">
    <property type="term" value="P:response to cold"/>
    <property type="evidence" value="ECO:0007669"/>
    <property type="project" value="InterPro"/>
</dbReference>
<feature type="compositionally biased region" description="Polar residues" evidence="1">
    <location>
        <begin position="97"/>
        <end position="113"/>
    </location>
</feature>
<dbReference type="PANTHER" id="PTHR33676">
    <property type="entry name" value="COLD REGULATED PROTEIN 27"/>
    <property type="match status" value="1"/>
</dbReference>
<protein>
    <submittedName>
        <fullName evidence="2">Uncharacterized protein</fullName>
    </submittedName>
</protein>
<dbReference type="PANTHER" id="PTHR33676:SF15">
    <property type="entry name" value="OS02G0674233 PROTEIN"/>
    <property type="match status" value="1"/>
</dbReference>
<comment type="caution">
    <text evidence="2">The sequence shown here is derived from an EMBL/GenBank/DDBJ whole genome shotgun (WGS) entry which is preliminary data.</text>
</comment>
<gene>
    <name evidence="2" type="ORF">CJ030_MR6G019885</name>
</gene>
<feature type="region of interest" description="Disordered" evidence="1">
    <location>
        <begin position="49"/>
        <end position="130"/>
    </location>
</feature>
<name>A0A6A1VD85_9ROSI</name>
<reference evidence="2 3" key="1">
    <citation type="journal article" date="2019" name="Plant Biotechnol. J.">
        <title>The red bayberry genome and genetic basis of sex determination.</title>
        <authorList>
            <person name="Jia H.M."/>
            <person name="Jia H.J."/>
            <person name="Cai Q.L."/>
            <person name="Wang Y."/>
            <person name="Zhao H.B."/>
            <person name="Yang W.F."/>
            <person name="Wang G.Y."/>
            <person name="Li Y.H."/>
            <person name="Zhan D.L."/>
            <person name="Shen Y.T."/>
            <person name="Niu Q.F."/>
            <person name="Chang L."/>
            <person name="Qiu J."/>
            <person name="Zhao L."/>
            <person name="Xie H.B."/>
            <person name="Fu W.Y."/>
            <person name="Jin J."/>
            <person name="Li X.W."/>
            <person name="Jiao Y."/>
            <person name="Zhou C.C."/>
            <person name="Tu T."/>
            <person name="Chai C.Y."/>
            <person name="Gao J.L."/>
            <person name="Fan L.J."/>
            <person name="van de Weg E."/>
            <person name="Wang J.Y."/>
            <person name="Gao Z.S."/>
        </authorList>
    </citation>
    <scope>NUCLEOTIDE SEQUENCE [LARGE SCALE GENOMIC DNA]</scope>
    <source>
        <tissue evidence="2">Leaves</tissue>
    </source>
</reference>
<keyword evidence="3" id="KW-1185">Reference proteome</keyword>
<evidence type="ECO:0000313" key="2">
    <source>
        <dbReference type="EMBL" id="KAB1210724.1"/>
    </source>
</evidence>
<dbReference type="AlphaFoldDB" id="A0A6A1VD85"/>
<dbReference type="EMBL" id="RXIC02000024">
    <property type="protein sequence ID" value="KAB1210724.1"/>
    <property type="molecule type" value="Genomic_DNA"/>
</dbReference>
<evidence type="ECO:0000256" key="1">
    <source>
        <dbReference type="SAM" id="MobiDB-lite"/>
    </source>
</evidence>
<dbReference type="Proteomes" id="UP000516437">
    <property type="component" value="Chromosome 6"/>
</dbReference>
<organism evidence="2 3">
    <name type="scientific">Morella rubra</name>
    <name type="common">Chinese bayberry</name>
    <dbReference type="NCBI Taxonomy" id="262757"/>
    <lineage>
        <taxon>Eukaryota</taxon>
        <taxon>Viridiplantae</taxon>
        <taxon>Streptophyta</taxon>
        <taxon>Embryophyta</taxon>
        <taxon>Tracheophyta</taxon>
        <taxon>Spermatophyta</taxon>
        <taxon>Magnoliopsida</taxon>
        <taxon>eudicotyledons</taxon>
        <taxon>Gunneridae</taxon>
        <taxon>Pentapetalae</taxon>
        <taxon>rosids</taxon>
        <taxon>fabids</taxon>
        <taxon>Fagales</taxon>
        <taxon>Myricaceae</taxon>
        <taxon>Morella</taxon>
    </lineage>
</organism>
<accession>A0A6A1VD85</accession>
<evidence type="ECO:0000313" key="3">
    <source>
        <dbReference type="Proteomes" id="UP000516437"/>
    </source>
</evidence>
<dbReference type="InterPro" id="IPR044678">
    <property type="entry name" value="COR27/28"/>
</dbReference>
<dbReference type="GO" id="GO:0042752">
    <property type="term" value="P:regulation of circadian rhythm"/>
    <property type="evidence" value="ECO:0007669"/>
    <property type="project" value="InterPro"/>
</dbReference>